<dbReference type="RefSeq" id="WP_141865039.1">
    <property type="nucleotide sequence ID" value="NZ_BAABAN010000001.1"/>
</dbReference>
<proteinExistence type="predicted"/>
<dbReference type="Pfam" id="PF06081">
    <property type="entry name" value="ArAE_1"/>
    <property type="match status" value="1"/>
</dbReference>
<sequence>MSSDPRDQSSTDEATADHLEDRPESLGTRILRLLKDPETTGDLLLAVKAVIAATSAWALSVGVLGTDVAFMAPWTALLTVHATVHRSLSRGAQTAISTAVGMGLAFVIMHFLGVNIWTFALALFIGLMGARLSWIRDEGVAIATTAIFIFTSDDPMFADRFIELVLGVSVGIVVNMLVLPPLRDRQAARYVDSINRRMGAVLVDMAEEFSETWGMERADAWMEETESMSDELNSAWRMVKLARESRRENPRRLLRRKFYDKDHDIDYDQVLSHIDEGISHLRNLTRTMREATWAINSWDEQFREGWVRITCELGEAIADPDGDVAAQHERLDDLVTTMSRADELPHIQWPVYGSMLASLRHIIHIFSDVTSDRESRDPGDEATAD</sequence>
<reference evidence="7 8" key="1">
    <citation type="submission" date="2019-06" db="EMBL/GenBank/DDBJ databases">
        <title>Sequencing the genomes of 1000 actinobacteria strains.</title>
        <authorList>
            <person name="Klenk H.-P."/>
        </authorList>
    </citation>
    <scope>NUCLEOTIDE SEQUENCE [LARGE SCALE GENOMIC DNA]</scope>
    <source>
        <strain evidence="7 8">DSM 24083</strain>
    </source>
</reference>
<evidence type="ECO:0000256" key="4">
    <source>
        <dbReference type="ARBA" id="ARBA00022989"/>
    </source>
</evidence>
<gene>
    <name evidence="7" type="ORF">FB556_0890</name>
</gene>
<evidence type="ECO:0000256" key="5">
    <source>
        <dbReference type="ARBA" id="ARBA00023136"/>
    </source>
</evidence>
<keyword evidence="8" id="KW-1185">Reference proteome</keyword>
<dbReference type="InterPro" id="IPR010343">
    <property type="entry name" value="ArAE_1"/>
</dbReference>
<evidence type="ECO:0000313" key="7">
    <source>
        <dbReference type="EMBL" id="TQL74426.1"/>
    </source>
</evidence>
<dbReference type="GO" id="GO:0005886">
    <property type="term" value="C:plasma membrane"/>
    <property type="evidence" value="ECO:0007669"/>
    <property type="project" value="UniProtKB-SubCell"/>
</dbReference>
<comment type="caution">
    <text evidence="7">The sequence shown here is derived from an EMBL/GenBank/DDBJ whole genome shotgun (WGS) entry which is preliminary data.</text>
</comment>
<dbReference type="AlphaFoldDB" id="A0A543APF4"/>
<evidence type="ECO:0000256" key="2">
    <source>
        <dbReference type="ARBA" id="ARBA00022475"/>
    </source>
</evidence>
<comment type="subcellular location">
    <subcellularLocation>
        <location evidence="1">Cell membrane</location>
        <topology evidence="1">Multi-pass membrane protein</topology>
    </subcellularLocation>
</comment>
<organism evidence="7 8">
    <name type="scientific">Enteractinococcus coprophilus</name>
    <dbReference type="NCBI Taxonomy" id="1027633"/>
    <lineage>
        <taxon>Bacteria</taxon>
        <taxon>Bacillati</taxon>
        <taxon>Actinomycetota</taxon>
        <taxon>Actinomycetes</taxon>
        <taxon>Micrococcales</taxon>
        <taxon>Micrococcaceae</taxon>
    </lineage>
</organism>
<evidence type="ECO:0000256" key="3">
    <source>
        <dbReference type="ARBA" id="ARBA00022692"/>
    </source>
</evidence>
<accession>A0A543APF4</accession>
<keyword evidence="5 6" id="KW-0472">Membrane</keyword>
<feature type="transmembrane region" description="Helical" evidence="6">
    <location>
        <begin position="161"/>
        <end position="179"/>
    </location>
</feature>
<keyword evidence="3 6" id="KW-0812">Transmembrane</keyword>
<dbReference type="EMBL" id="VFOU01000001">
    <property type="protein sequence ID" value="TQL74426.1"/>
    <property type="molecule type" value="Genomic_DNA"/>
</dbReference>
<keyword evidence="4 6" id="KW-1133">Transmembrane helix</keyword>
<dbReference type="OrthoDB" id="3780377at2"/>
<protein>
    <submittedName>
        <fullName evidence="7">Uncharacterized membrane protein YgaE (UPF0421/DUF939 family)</fullName>
    </submittedName>
</protein>
<evidence type="ECO:0000313" key="8">
    <source>
        <dbReference type="Proteomes" id="UP000319746"/>
    </source>
</evidence>
<dbReference type="Proteomes" id="UP000319746">
    <property type="component" value="Unassembled WGS sequence"/>
</dbReference>
<name>A0A543APF4_9MICC</name>
<keyword evidence="2" id="KW-1003">Cell membrane</keyword>
<evidence type="ECO:0000256" key="1">
    <source>
        <dbReference type="ARBA" id="ARBA00004651"/>
    </source>
</evidence>
<feature type="transmembrane region" description="Helical" evidence="6">
    <location>
        <begin position="100"/>
        <end position="127"/>
    </location>
</feature>
<evidence type="ECO:0000256" key="6">
    <source>
        <dbReference type="SAM" id="Phobius"/>
    </source>
</evidence>